<dbReference type="GO" id="GO:0005886">
    <property type="term" value="C:plasma membrane"/>
    <property type="evidence" value="ECO:0007669"/>
    <property type="project" value="UniProtKB-SubCell"/>
</dbReference>
<dbReference type="AlphaFoldDB" id="A0A2G6MQ93"/>
<evidence type="ECO:0000256" key="16">
    <source>
        <dbReference type="ARBA" id="ARBA00032853"/>
    </source>
</evidence>
<comment type="caution">
    <text evidence="20">The sequence shown here is derived from an EMBL/GenBank/DDBJ whole genome shotgun (WGS) entry which is preliminary data.</text>
</comment>
<reference evidence="20 21" key="1">
    <citation type="submission" date="2017-10" db="EMBL/GenBank/DDBJ databases">
        <title>Novel microbial diversity and functional potential in the marine mammal oral microbiome.</title>
        <authorList>
            <person name="Dudek N.K."/>
            <person name="Sun C.L."/>
            <person name="Burstein D."/>
            <person name="Kantor R.S."/>
            <person name="Aliaga Goltsman D.S."/>
            <person name="Bik E.M."/>
            <person name="Thomas B.C."/>
            <person name="Banfield J.F."/>
            <person name="Relman D.A."/>
        </authorList>
    </citation>
    <scope>NUCLEOTIDE SEQUENCE [LARGE SCALE GENOMIC DNA]</scope>
    <source>
        <strain evidence="20">DOLJORAL78_47_202</strain>
    </source>
</reference>
<evidence type="ECO:0000313" key="21">
    <source>
        <dbReference type="Proteomes" id="UP000231203"/>
    </source>
</evidence>
<evidence type="ECO:0000256" key="4">
    <source>
        <dbReference type="ARBA" id="ARBA00010561"/>
    </source>
</evidence>
<gene>
    <name evidence="19" type="primary">cobS</name>
    <name evidence="20" type="ORF">CSA25_06040</name>
</gene>
<feature type="transmembrane region" description="Helical" evidence="19">
    <location>
        <begin position="66"/>
        <end position="84"/>
    </location>
</feature>
<evidence type="ECO:0000256" key="7">
    <source>
        <dbReference type="ARBA" id="ARBA00022475"/>
    </source>
</evidence>
<comment type="pathway">
    <text evidence="3 19">Cofactor biosynthesis; adenosylcobalamin biosynthesis; adenosylcobalamin from cob(II)yrinate a,c-diamide: step 7/7.</text>
</comment>
<keyword evidence="9 19" id="KW-0808">Transferase</keyword>
<evidence type="ECO:0000256" key="11">
    <source>
        <dbReference type="ARBA" id="ARBA00022842"/>
    </source>
</evidence>
<evidence type="ECO:0000256" key="19">
    <source>
        <dbReference type="HAMAP-Rule" id="MF_00719"/>
    </source>
</evidence>
<protein>
    <recommendedName>
        <fullName evidence="6 19">Adenosylcobinamide-GDP ribazoletransferase</fullName>
        <ecNumber evidence="5 19">2.7.8.26</ecNumber>
    </recommendedName>
    <alternativeName>
        <fullName evidence="16 19">Cobalamin synthase</fullName>
    </alternativeName>
    <alternativeName>
        <fullName evidence="15 19">Cobalamin-5'-phosphate synthase</fullName>
    </alternativeName>
</protein>
<dbReference type="InterPro" id="IPR003805">
    <property type="entry name" value="CobS"/>
</dbReference>
<keyword evidence="8 19" id="KW-0169">Cobalamin biosynthesis</keyword>
<comment type="similarity">
    <text evidence="4 19">Belongs to the CobS family.</text>
</comment>
<dbReference type="EMBL" id="PDTI01000053">
    <property type="protein sequence ID" value="PIE62257.1"/>
    <property type="molecule type" value="Genomic_DNA"/>
</dbReference>
<dbReference type="PANTHER" id="PTHR34148:SF1">
    <property type="entry name" value="ADENOSYLCOBINAMIDE-GDP RIBAZOLETRANSFERASE"/>
    <property type="match status" value="1"/>
</dbReference>
<comment type="function">
    <text evidence="14 19">Joins adenosylcobinamide-GDP and alpha-ribazole to generate adenosylcobalamin (Ado-cobalamin). Also synthesizes adenosylcobalamin 5'-phosphate from adenosylcobinamide-GDP and alpha-ribazole 5'-phosphate.</text>
</comment>
<keyword evidence="13 19" id="KW-0472">Membrane</keyword>
<evidence type="ECO:0000256" key="10">
    <source>
        <dbReference type="ARBA" id="ARBA00022692"/>
    </source>
</evidence>
<dbReference type="GO" id="GO:0008818">
    <property type="term" value="F:cobalamin 5'-phosphate synthase activity"/>
    <property type="evidence" value="ECO:0007669"/>
    <property type="project" value="UniProtKB-UniRule"/>
</dbReference>
<feature type="transmembrane region" description="Helical" evidence="19">
    <location>
        <begin position="114"/>
        <end position="134"/>
    </location>
</feature>
<keyword evidence="12 19" id="KW-1133">Transmembrane helix</keyword>
<dbReference type="GO" id="GO:0051073">
    <property type="term" value="F:adenosylcobinamide-GDP ribazoletransferase activity"/>
    <property type="evidence" value="ECO:0007669"/>
    <property type="project" value="UniProtKB-UniRule"/>
</dbReference>
<proteinExistence type="inferred from homology"/>
<sequence>MTQTDNPGFFSDLRACIAFITILPTGKKPVYSPLGMIRFFPVVGLIIGTLLVIIDFLASMVWPSPAAALVDLIFLVVVTGAFHLDGLGDTADGMFSHQSQACALEIMKDSRIGIMGLVAVVLGMAAKIAGIWSVKINCPPVQAMGIFVLVPSFSRASMIFGIRYLNYGRKGTGTGKDLFDRPLNSKDFYLCLIPLGFSLFLGVKGLILISGFVLGSVAVLTFYKQKMNCITGDMLGAMTEVMEAWLFMAAGIHIQG</sequence>
<evidence type="ECO:0000256" key="5">
    <source>
        <dbReference type="ARBA" id="ARBA00013200"/>
    </source>
</evidence>
<evidence type="ECO:0000256" key="8">
    <source>
        <dbReference type="ARBA" id="ARBA00022573"/>
    </source>
</evidence>
<dbReference type="PANTHER" id="PTHR34148">
    <property type="entry name" value="ADENOSYLCOBINAMIDE-GDP RIBAZOLETRANSFERASE"/>
    <property type="match status" value="1"/>
</dbReference>
<evidence type="ECO:0000256" key="9">
    <source>
        <dbReference type="ARBA" id="ARBA00022679"/>
    </source>
</evidence>
<feature type="transmembrane region" description="Helical" evidence="19">
    <location>
        <begin position="37"/>
        <end position="60"/>
    </location>
</feature>
<accession>A0A2G6MQ93</accession>
<evidence type="ECO:0000256" key="1">
    <source>
        <dbReference type="ARBA" id="ARBA00001946"/>
    </source>
</evidence>
<comment type="catalytic activity">
    <reaction evidence="18 19">
        <text>alpha-ribazole 5'-phosphate + adenosylcob(III)inamide-GDP = adenosylcob(III)alamin 5'-phosphate + GMP + H(+)</text>
        <dbReference type="Rhea" id="RHEA:23560"/>
        <dbReference type="ChEBI" id="CHEBI:15378"/>
        <dbReference type="ChEBI" id="CHEBI:57918"/>
        <dbReference type="ChEBI" id="CHEBI:58115"/>
        <dbReference type="ChEBI" id="CHEBI:60487"/>
        <dbReference type="ChEBI" id="CHEBI:60493"/>
        <dbReference type="EC" id="2.7.8.26"/>
    </reaction>
</comment>
<keyword evidence="10 19" id="KW-0812">Transmembrane</keyword>
<evidence type="ECO:0000256" key="2">
    <source>
        <dbReference type="ARBA" id="ARBA00004651"/>
    </source>
</evidence>
<evidence type="ECO:0000256" key="13">
    <source>
        <dbReference type="ARBA" id="ARBA00023136"/>
    </source>
</evidence>
<keyword evidence="7 19" id="KW-1003">Cell membrane</keyword>
<evidence type="ECO:0000313" key="20">
    <source>
        <dbReference type="EMBL" id="PIE62257.1"/>
    </source>
</evidence>
<dbReference type="HAMAP" id="MF_00719">
    <property type="entry name" value="CobS"/>
    <property type="match status" value="1"/>
</dbReference>
<dbReference type="GO" id="GO:0009236">
    <property type="term" value="P:cobalamin biosynthetic process"/>
    <property type="evidence" value="ECO:0007669"/>
    <property type="project" value="UniProtKB-UniRule"/>
</dbReference>
<feature type="transmembrane region" description="Helical" evidence="19">
    <location>
        <begin position="188"/>
        <end position="214"/>
    </location>
</feature>
<dbReference type="EC" id="2.7.8.26" evidence="5 19"/>
<evidence type="ECO:0000256" key="14">
    <source>
        <dbReference type="ARBA" id="ARBA00025228"/>
    </source>
</evidence>
<dbReference type="UniPathway" id="UPA00148">
    <property type="reaction ID" value="UER00238"/>
</dbReference>
<evidence type="ECO:0000256" key="15">
    <source>
        <dbReference type="ARBA" id="ARBA00032605"/>
    </source>
</evidence>
<feature type="transmembrane region" description="Helical" evidence="19">
    <location>
        <begin position="146"/>
        <end position="167"/>
    </location>
</feature>
<comment type="catalytic activity">
    <reaction evidence="17 19">
        <text>alpha-ribazole + adenosylcob(III)inamide-GDP = adenosylcob(III)alamin + GMP + H(+)</text>
        <dbReference type="Rhea" id="RHEA:16049"/>
        <dbReference type="ChEBI" id="CHEBI:10329"/>
        <dbReference type="ChEBI" id="CHEBI:15378"/>
        <dbReference type="ChEBI" id="CHEBI:18408"/>
        <dbReference type="ChEBI" id="CHEBI:58115"/>
        <dbReference type="ChEBI" id="CHEBI:60487"/>
        <dbReference type="EC" id="2.7.8.26"/>
    </reaction>
</comment>
<evidence type="ECO:0000256" key="18">
    <source>
        <dbReference type="ARBA" id="ARBA00049504"/>
    </source>
</evidence>
<evidence type="ECO:0000256" key="3">
    <source>
        <dbReference type="ARBA" id="ARBA00004663"/>
    </source>
</evidence>
<name>A0A2G6MQ93_9BACT</name>
<comment type="cofactor">
    <cofactor evidence="1 19">
        <name>Mg(2+)</name>
        <dbReference type="ChEBI" id="CHEBI:18420"/>
    </cofactor>
</comment>
<comment type="subcellular location">
    <subcellularLocation>
        <location evidence="2 19">Cell membrane</location>
        <topology evidence="2 19">Multi-pass membrane protein</topology>
    </subcellularLocation>
</comment>
<dbReference type="Pfam" id="PF02654">
    <property type="entry name" value="CobS"/>
    <property type="match status" value="1"/>
</dbReference>
<organism evidence="20 21">
    <name type="scientific">Desulfobacter postgatei</name>
    <dbReference type="NCBI Taxonomy" id="2293"/>
    <lineage>
        <taxon>Bacteria</taxon>
        <taxon>Pseudomonadati</taxon>
        <taxon>Thermodesulfobacteriota</taxon>
        <taxon>Desulfobacteria</taxon>
        <taxon>Desulfobacterales</taxon>
        <taxon>Desulfobacteraceae</taxon>
        <taxon>Desulfobacter</taxon>
    </lineage>
</organism>
<evidence type="ECO:0000256" key="6">
    <source>
        <dbReference type="ARBA" id="ARBA00015850"/>
    </source>
</evidence>
<keyword evidence="11 19" id="KW-0460">Magnesium</keyword>
<evidence type="ECO:0000256" key="17">
    <source>
        <dbReference type="ARBA" id="ARBA00048623"/>
    </source>
</evidence>
<evidence type="ECO:0000256" key="12">
    <source>
        <dbReference type="ARBA" id="ARBA00022989"/>
    </source>
</evidence>
<dbReference type="Proteomes" id="UP000231203">
    <property type="component" value="Unassembled WGS sequence"/>
</dbReference>